<organism evidence="9 10">
    <name type="scientific">Actinomortierella ambigua</name>
    <dbReference type="NCBI Taxonomy" id="1343610"/>
    <lineage>
        <taxon>Eukaryota</taxon>
        <taxon>Fungi</taxon>
        <taxon>Fungi incertae sedis</taxon>
        <taxon>Mucoromycota</taxon>
        <taxon>Mortierellomycotina</taxon>
        <taxon>Mortierellomycetes</taxon>
        <taxon>Mortierellales</taxon>
        <taxon>Mortierellaceae</taxon>
        <taxon>Actinomortierella</taxon>
    </lineage>
</organism>
<dbReference type="GO" id="GO:0005634">
    <property type="term" value="C:nucleus"/>
    <property type="evidence" value="ECO:0007669"/>
    <property type="project" value="UniProtKB-SubCell"/>
</dbReference>
<comment type="caution">
    <text evidence="9">The sequence shown here is derived from an EMBL/GenBank/DDBJ whole genome shotgun (WGS) entry which is preliminary data.</text>
</comment>
<protein>
    <recommendedName>
        <fullName evidence="8">Inner centromere protein ARK-binding domain-containing protein</fullName>
    </recommendedName>
</protein>
<feature type="compositionally biased region" description="Low complexity" evidence="7">
    <location>
        <begin position="801"/>
        <end position="813"/>
    </location>
</feature>
<evidence type="ECO:0000256" key="7">
    <source>
        <dbReference type="SAM" id="MobiDB-lite"/>
    </source>
</evidence>
<comment type="subcellular location">
    <subcellularLocation>
        <location evidence="2">Cytoplasm</location>
        <location evidence="2">Cytoskeleton</location>
        <location evidence="2">Spindle</location>
    </subcellularLocation>
    <subcellularLocation>
        <location evidence="1">Nucleus</location>
    </subcellularLocation>
</comment>
<evidence type="ECO:0000259" key="8">
    <source>
        <dbReference type="Pfam" id="PF03941"/>
    </source>
</evidence>
<dbReference type="OrthoDB" id="6123at2759"/>
<feature type="region of interest" description="Disordered" evidence="7">
    <location>
        <begin position="326"/>
        <end position="492"/>
    </location>
</feature>
<keyword evidence="6" id="KW-0539">Nucleus</keyword>
<feature type="compositionally biased region" description="Polar residues" evidence="7">
    <location>
        <begin position="134"/>
        <end position="154"/>
    </location>
</feature>
<feature type="compositionally biased region" description="Basic and acidic residues" evidence="7">
    <location>
        <begin position="408"/>
        <end position="417"/>
    </location>
</feature>
<feature type="compositionally biased region" description="Polar residues" evidence="7">
    <location>
        <begin position="383"/>
        <end position="403"/>
    </location>
</feature>
<accession>A0A9P6Q6D8</accession>
<feature type="compositionally biased region" description="Acidic residues" evidence="7">
    <location>
        <begin position="1077"/>
        <end position="1088"/>
    </location>
</feature>
<feature type="region of interest" description="Disordered" evidence="7">
    <location>
        <begin position="843"/>
        <end position="870"/>
    </location>
</feature>
<evidence type="ECO:0000313" key="10">
    <source>
        <dbReference type="Proteomes" id="UP000807716"/>
    </source>
</evidence>
<evidence type="ECO:0000256" key="3">
    <source>
        <dbReference type="ARBA" id="ARBA00010042"/>
    </source>
</evidence>
<feature type="compositionally biased region" description="Low complexity" evidence="7">
    <location>
        <begin position="113"/>
        <end position="122"/>
    </location>
</feature>
<feature type="region of interest" description="Disordered" evidence="7">
    <location>
        <begin position="716"/>
        <end position="771"/>
    </location>
</feature>
<feature type="compositionally biased region" description="Polar residues" evidence="7">
    <location>
        <begin position="735"/>
        <end position="746"/>
    </location>
</feature>
<feature type="compositionally biased region" description="Low complexity" evidence="7">
    <location>
        <begin position="956"/>
        <end position="996"/>
    </location>
</feature>
<feature type="compositionally biased region" description="Low complexity" evidence="7">
    <location>
        <begin position="346"/>
        <end position="359"/>
    </location>
</feature>
<feature type="region of interest" description="Disordered" evidence="7">
    <location>
        <begin position="18"/>
        <end position="58"/>
    </location>
</feature>
<evidence type="ECO:0000256" key="1">
    <source>
        <dbReference type="ARBA" id="ARBA00004123"/>
    </source>
</evidence>
<feature type="compositionally biased region" description="Low complexity" evidence="7">
    <location>
        <begin position="220"/>
        <end position="229"/>
    </location>
</feature>
<feature type="compositionally biased region" description="Basic residues" evidence="7">
    <location>
        <begin position="203"/>
        <end position="219"/>
    </location>
</feature>
<feature type="compositionally biased region" description="Low complexity" evidence="7">
    <location>
        <begin position="1097"/>
        <end position="1172"/>
    </location>
</feature>
<dbReference type="InterPro" id="IPR005635">
    <property type="entry name" value="Inner_centromere_prot_ARK-bd"/>
</dbReference>
<dbReference type="Pfam" id="PF03941">
    <property type="entry name" value="INCENP_ARK-bind"/>
    <property type="match status" value="1"/>
</dbReference>
<keyword evidence="5" id="KW-0206">Cytoskeleton</keyword>
<feature type="region of interest" description="Disordered" evidence="7">
    <location>
        <begin position="956"/>
        <end position="1233"/>
    </location>
</feature>
<evidence type="ECO:0000256" key="2">
    <source>
        <dbReference type="ARBA" id="ARBA00004186"/>
    </source>
</evidence>
<comment type="similarity">
    <text evidence="3">Belongs to the INCENP family.</text>
</comment>
<evidence type="ECO:0000313" key="9">
    <source>
        <dbReference type="EMBL" id="KAG0259633.1"/>
    </source>
</evidence>
<feature type="compositionally biased region" description="Basic residues" evidence="7">
    <location>
        <begin position="533"/>
        <end position="544"/>
    </location>
</feature>
<name>A0A9P6Q6D8_9FUNG</name>
<dbReference type="EMBL" id="JAAAJB010000277">
    <property type="protein sequence ID" value="KAG0259633.1"/>
    <property type="molecule type" value="Genomic_DNA"/>
</dbReference>
<feature type="compositionally biased region" description="Low complexity" evidence="7">
    <location>
        <begin position="716"/>
        <end position="730"/>
    </location>
</feature>
<feature type="compositionally biased region" description="Low complexity" evidence="7">
    <location>
        <begin position="1183"/>
        <end position="1228"/>
    </location>
</feature>
<feature type="region of interest" description="Disordered" evidence="7">
    <location>
        <begin position="509"/>
        <end position="604"/>
    </location>
</feature>
<feature type="domain" description="Inner centromere protein ARK-binding" evidence="8">
    <location>
        <begin position="1222"/>
        <end position="1268"/>
    </location>
</feature>
<feature type="compositionally biased region" description="Low complexity" evidence="7">
    <location>
        <begin position="754"/>
        <end position="769"/>
    </location>
</feature>
<feature type="compositionally biased region" description="Low complexity" evidence="7">
    <location>
        <begin position="1011"/>
        <end position="1039"/>
    </location>
</feature>
<reference evidence="9" key="1">
    <citation type="journal article" date="2020" name="Fungal Divers.">
        <title>Resolving the Mortierellaceae phylogeny through synthesis of multi-gene phylogenetics and phylogenomics.</title>
        <authorList>
            <person name="Vandepol N."/>
            <person name="Liber J."/>
            <person name="Desiro A."/>
            <person name="Na H."/>
            <person name="Kennedy M."/>
            <person name="Barry K."/>
            <person name="Grigoriev I.V."/>
            <person name="Miller A.N."/>
            <person name="O'Donnell K."/>
            <person name="Stajich J.E."/>
            <person name="Bonito G."/>
        </authorList>
    </citation>
    <scope>NUCLEOTIDE SEQUENCE</scope>
    <source>
        <strain evidence="9">BC1065</strain>
    </source>
</reference>
<feature type="compositionally biased region" description="Acidic residues" evidence="7">
    <location>
        <begin position="516"/>
        <end position="527"/>
    </location>
</feature>
<feature type="compositionally biased region" description="Gly residues" evidence="7">
    <location>
        <begin position="855"/>
        <end position="870"/>
    </location>
</feature>
<feature type="compositionally biased region" description="Low complexity" evidence="7">
    <location>
        <begin position="843"/>
        <end position="854"/>
    </location>
</feature>
<feature type="compositionally biased region" description="Low complexity" evidence="7">
    <location>
        <begin position="23"/>
        <end position="41"/>
    </location>
</feature>
<evidence type="ECO:0000256" key="4">
    <source>
        <dbReference type="ARBA" id="ARBA00022490"/>
    </source>
</evidence>
<evidence type="ECO:0000256" key="6">
    <source>
        <dbReference type="ARBA" id="ARBA00023242"/>
    </source>
</evidence>
<keyword evidence="4" id="KW-0963">Cytoplasm</keyword>
<feature type="compositionally biased region" description="Low complexity" evidence="7">
    <location>
        <begin position="443"/>
        <end position="458"/>
    </location>
</feature>
<proteinExistence type="inferred from homology"/>
<feature type="region of interest" description="Disordered" evidence="7">
    <location>
        <begin position="189"/>
        <end position="309"/>
    </location>
</feature>
<feature type="region of interest" description="Disordered" evidence="7">
    <location>
        <begin position="889"/>
        <end position="909"/>
    </location>
</feature>
<sequence length="1305" mass="138239">MSGAFVVSNVLDALAPRSTIPMSTSSNGPGTGTGARASSRNGGAGRGADEMQASQDAALWPVKQRRRIDRIRDEKWGEFVKTINDQFEWLETYYQGCVVAANLQHKHQLENNGQQQHSQSGHPHLHPHPHQGQTDNPASWGATSSSLGYDPSIYTTPEQRRQHDFLSTPPARHPIFSTPLAASASLNATLFPGGRHPTTPDRHTRRTTHKSPRHSRSPFRRATTMTRATPPGSPLAALSPRRMIRITPRRLRVDVSASARKMGRERQARQHSMGLPQDLQHRATLRRSRSPDDIHSNAPSDTEAGGGKGARRLRAMEMDIDVGEESGLDLAPFSVNTPSKRPQPPRQQTEQQQQQQDQYHQQHLELKTPLNDTVAPPERMVTAPSSTKRSKSLLQSARTLETTIRSHRKEEPERAREPSLSAIKRSTPGSKARDSLGRVSPHLRALLRSGSEAAASRAGSGGGDHGVRAEPVPGLRRGNHATSASSSSASAMPIVHSAMKRDNSNLLEHDMTMQGDDGDNDGNDEDNQGGGHAGRHAFKRARRPSFHDSTAPVRFESPEKETNSKSSRLSLEEQRVFGSGRVSRTRTTGGSGYEADLSSSTTPDTMDMAMTTPEGATLSSAAAAASGKGRAVLDYEQGVHEYEEEDAGYDSRMSAATVVRSSETHRDTMRVSRIRPSLAESFEVMPSAEDGEFAGESSLASATTTTTATLRMTTTTSGGANYQQQQQQQQRQRDPSTVISSTSRLNTLKKLGRSTSTSASTSSAPLTTSMDDEATDFHDLHTDLPPPSTVTNYLRQGRSVSSTDLLSSTSSGAAGRGGGIFSRVSNLNLKPGGLKRTVSAMEGSHSTLGGSSTMGTGGSSNSGGNVGSTGGALTQLKPRHFPLSLAEKRPLGSRRPMMAGSAGSSTSQLMSRLLKSGPGLASSAVTAADVGRVSSALQQQQSNSSAVGTATVSVRSSTVGSSATNVASIPRSTTPVPPSSSSSSSSSTLMRPTESSLARAAELQSAKRSMLGGSTAVVSSSSSMSLSNSSSVKSKAPNPSMAPGLNRPQHPKAKTVAPLAPPPPPAAQPMVLPDIGSDVEDHDQDGDDPFPPKSSIVTVVTTTKGATSAASSSTTNSRKNAVAGSSVTSFTSSASASLSSKLPGASKSKSFTNKDASALSTTIASSTTTSSKLKVEKAKAKPTKATTSTLPRAAATTTTTAATTTTTTTATTTTTTNGSSSASSSSSSREPPEWAQWNRLEEAMHQQRHVNPRLIFGSLPVLDMNDMFPGNEAKFRARSSSAHWGNADRLTESEAQKYREEMGWE</sequence>
<evidence type="ECO:0000256" key="5">
    <source>
        <dbReference type="ARBA" id="ARBA00023212"/>
    </source>
</evidence>
<keyword evidence="10" id="KW-1185">Reference proteome</keyword>
<dbReference type="Proteomes" id="UP000807716">
    <property type="component" value="Unassembled WGS sequence"/>
</dbReference>
<dbReference type="GO" id="GO:0005819">
    <property type="term" value="C:spindle"/>
    <property type="evidence" value="ECO:0007669"/>
    <property type="project" value="UniProtKB-SubCell"/>
</dbReference>
<gene>
    <name evidence="9" type="ORF">DFQ27_003959</name>
</gene>
<feature type="region of interest" description="Disordered" evidence="7">
    <location>
        <begin position="109"/>
        <end position="154"/>
    </location>
</feature>
<feature type="region of interest" description="Disordered" evidence="7">
    <location>
        <begin position="801"/>
        <end position="827"/>
    </location>
</feature>